<name>A0A368EYM5_ANCCA</name>
<dbReference type="AlphaFoldDB" id="A0A368EYM5"/>
<gene>
    <name evidence="1" type="ORF">ANCCAN_29408</name>
</gene>
<evidence type="ECO:0000313" key="2">
    <source>
        <dbReference type="Proteomes" id="UP000252519"/>
    </source>
</evidence>
<sequence>MSGKVSSAADSHIASLCPVCQAVPMDKTAIRSILCILRGSTTHNLRPTPAM</sequence>
<dbReference type="EMBL" id="JOJR01015873">
    <property type="protein sequence ID" value="RCN24886.1"/>
    <property type="molecule type" value="Genomic_DNA"/>
</dbReference>
<dbReference type="Proteomes" id="UP000252519">
    <property type="component" value="Unassembled WGS sequence"/>
</dbReference>
<organism evidence="1 2">
    <name type="scientific">Ancylostoma caninum</name>
    <name type="common">Dog hookworm</name>
    <dbReference type="NCBI Taxonomy" id="29170"/>
    <lineage>
        <taxon>Eukaryota</taxon>
        <taxon>Metazoa</taxon>
        <taxon>Ecdysozoa</taxon>
        <taxon>Nematoda</taxon>
        <taxon>Chromadorea</taxon>
        <taxon>Rhabditida</taxon>
        <taxon>Rhabditina</taxon>
        <taxon>Rhabditomorpha</taxon>
        <taxon>Strongyloidea</taxon>
        <taxon>Ancylostomatidae</taxon>
        <taxon>Ancylostomatinae</taxon>
        <taxon>Ancylostoma</taxon>
    </lineage>
</organism>
<protein>
    <submittedName>
        <fullName evidence="1">Uncharacterized protein</fullName>
    </submittedName>
</protein>
<reference evidence="1 2" key="1">
    <citation type="submission" date="2014-10" db="EMBL/GenBank/DDBJ databases">
        <title>Draft genome of the hookworm Ancylostoma caninum.</title>
        <authorList>
            <person name="Mitreva M."/>
        </authorList>
    </citation>
    <scope>NUCLEOTIDE SEQUENCE [LARGE SCALE GENOMIC DNA]</scope>
    <source>
        <strain evidence="1 2">Baltimore</strain>
    </source>
</reference>
<accession>A0A368EYM5</accession>
<keyword evidence="2" id="KW-1185">Reference proteome</keyword>
<proteinExistence type="predicted"/>
<comment type="caution">
    <text evidence="1">The sequence shown here is derived from an EMBL/GenBank/DDBJ whole genome shotgun (WGS) entry which is preliminary data.</text>
</comment>
<evidence type="ECO:0000313" key="1">
    <source>
        <dbReference type="EMBL" id="RCN24886.1"/>
    </source>
</evidence>